<dbReference type="InterPro" id="IPR043502">
    <property type="entry name" value="DNA/RNA_pol_sf"/>
</dbReference>
<dbReference type="AlphaFoldDB" id="A0AAV3PP09"/>
<proteinExistence type="predicted"/>
<dbReference type="InterPro" id="IPR013103">
    <property type="entry name" value="RVT_2"/>
</dbReference>
<accession>A0AAV3PP09</accession>
<feature type="domain" description="Reverse transcriptase Ty1/copia-type" evidence="1">
    <location>
        <begin position="54"/>
        <end position="132"/>
    </location>
</feature>
<comment type="caution">
    <text evidence="2">The sequence shown here is derived from an EMBL/GenBank/DDBJ whole genome shotgun (WGS) entry which is preliminary data.</text>
</comment>
<gene>
    <name evidence="2" type="ORF">LIER_11168</name>
</gene>
<dbReference type="Proteomes" id="UP001454036">
    <property type="component" value="Unassembled WGS sequence"/>
</dbReference>
<keyword evidence="3" id="KW-1185">Reference proteome</keyword>
<reference evidence="2 3" key="1">
    <citation type="submission" date="2024-01" db="EMBL/GenBank/DDBJ databases">
        <title>The complete chloroplast genome sequence of Lithospermum erythrorhizon: insights into the phylogenetic relationship among Boraginaceae species and the maternal lineages of purple gromwells.</title>
        <authorList>
            <person name="Okada T."/>
            <person name="Watanabe K."/>
        </authorList>
    </citation>
    <scope>NUCLEOTIDE SEQUENCE [LARGE SCALE GENOMIC DNA]</scope>
</reference>
<name>A0AAV3PP09_LITER</name>
<evidence type="ECO:0000259" key="1">
    <source>
        <dbReference type="Pfam" id="PF07727"/>
    </source>
</evidence>
<dbReference type="EMBL" id="BAABME010002045">
    <property type="protein sequence ID" value="GAA0152771.1"/>
    <property type="molecule type" value="Genomic_DNA"/>
</dbReference>
<dbReference type="Pfam" id="PF07727">
    <property type="entry name" value="RVT_2"/>
    <property type="match status" value="2"/>
</dbReference>
<feature type="domain" description="Reverse transcriptase Ty1/copia-type" evidence="1">
    <location>
        <begin position="2"/>
        <end position="42"/>
    </location>
</feature>
<evidence type="ECO:0000313" key="2">
    <source>
        <dbReference type="EMBL" id="GAA0152771.1"/>
    </source>
</evidence>
<protein>
    <recommendedName>
        <fullName evidence="1">Reverse transcriptase Ty1/copia-type domain-containing protein</fullName>
    </recommendedName>
</protein>
<evidence type="ECO:0000313" key="3">
    <source>
        <dbReference type="Proteomes" id="UP001454036"/>
    </source>
</evidence>
<sequence length="159" mass="17616">MLTLALSQSWSIHQLDVKNAFLHGDLHETIYMYQPLGFRDPNYSDHRGPSTAYLLLYVDDIILIASSESFCRSIMFMLSAEFGMKDSGQLSYFLGIVVTHHAGSLFLSQKKYAEAIIARARMSSCKSSSMPIDTKSKLGSSPNTPCEDPSLFHSLAGVL</sequence>
<dbReference type="SUPFAM" id="SSF56672">
    <property type="entry name" value="DNA/RNA polymerases"/>
    <property type="match status" value="1"/>
</dbReference>
<organism evidence="2 3">
    <name type="scientific">Lithospermum erythrorhizon</name>
    <name type="common">Purple gromwell</name>
    <name type="synonym">Lithospermum officinale var. erythrorhizon</name>
    <dbReference type="NCBI Taxonomy" id="34254"/>
    <lineage>
        <taxon>Eukaryota</taxon>
        <taxon>Viridiplantae</taxon>
        <taxon>Streptophyta</taxon>
        <taxon>Embryophyta</taxon>
        <taxon>Tracheophyta</taxon>
        <taxon>Spermatophyta</taxon>
        <taxon>Magnoliopsida</taxon>
        <taxon>eudicotyledons</taxon>
        <taxon>Gunneridae</taxon>
        <taxon>Pentapetalae</taxon>
        <taxon>asterids</taxon>
        <taxon>lamiids</taxon>
        <taxon>Boraginales</taxon>
        <taxon>Boraginaceae</taxon>
        <taxon>Boraginoideae</taxon>
        <taxon>Lithospermeae</taxon>
        <taxon>Lithospermum</taxon>
    </lineage>
</organism>